<organism evidence="2 3">
    <name type="scientific">Malus baccata</name>
    <name type="common">Siberian crab apple</name>
    <name type="synonym">Pyrus baccata</name>
    <dbReference type="NCBI Taxonomy" id="106549"/>
    <lineage>
        <taxon>Eukaryota</taxon>
        <taxon>Viridiplantae</taxon>
        <taxon>Streptophyta</taxon>
        <taxon>Embryophyta</taxon>
        <taxon>Tracheophyta</taxon>
        <taxon>Spermatophyta</taxon>
        <taxon>Magnoliopsida</taxon>
        <taxon>eudicotyledons</taxon>
        <taxon>Gunneridae</taxon>
        <taxon>Pentapetalae</taxon>
        <taxon>rosids</taxon>
        <taxon>fabids</taxon>
        <taxon>Rosales</taxon>
        <taxon>Rosaceae</taxon>
        <taxon>Amygdaloideae</taxon>
        <taxon>Maleae</taxon>
        <taxon>Malus</taxon>
    </lineage>
</organism>
<feature type="compositionally biased region" description="Basic and acidic residues" evidence="1">
    <location>
        <begin position="69"/>
        <end position="81"/>
    </location>
</feature>
<accession>A0A540KZL6</accession>
<dbReference type="EMBL" id="VIEB01000858">
    <property type="protein sequence ID" value="TQD79442.1"/>
    <property type="molecule type" value="Genomic_DNA"/>
</dbReference>
<evidence type="ECO:0000313" key="2">
    <source>
        <dbReference type="EMBL" id="TQD79442.1"/>
    </source>
</evidence>
<sequence length="231" mass="26681">MMKKKVCAALVKQIIGAVSSMGKGKTLEALKRKTRAIKARIIIFSLLSNKKLVMITSISHKLHALFGHSDDSDHHDDHQQLEEEEDDDDDGINQDHQYQNSNSIINNDHSIILMSFHESQSHLQQPRPVHDNTIISTPTDHHDHDYITTSEDHVVVNDAEKYPDLTHSLFDSDDDQFGSVIDIVKNSKQEAGQEFSLEEEIDHVADLFIRRFHRQIRIQRQHSFKRHQQQQ</sequence>
<protein>
    <submittedName>
        <fullName evidence="2">Uncharacterized protein</fullName>
    </submittedName>
</protein>
<dbReference type="PANTHER" id="PTHR33450:SF12">
    <property type="entry name" value="COTTON FIBER PROTEIN"/>
    <property type="match status" value="1"/>
</dbReference>
<comment type="caution">
    <text evidence="2">The sequence shown here is derived from an EMBL/GenBank/DDBJ whole genome shotgun (WGS) entry which is preliminary data.</text>
</comment>
<dbReference type="InterPro" id="IPR008480">
    <property type="entry name" value="DUF761_pln"/>
</dbReference>
<dbReference type="PANTHER" id="PTHR33450">
    <property type="entry name" value="EMB|CAB67623.1-RELATED"/>
    <property type="match status" value="1"/>
</dbReference>
<keyword evidence="3" id="KW-1185">Reference proteome</keyword>
<dbReference type="Pfam" id="PF05553">
    <property type="entry name" value="DUF761"/>
    <property type="match status" value="1"/>
</dbReference>
<gene>
    <name evidence="2" type="ORF">C1H46_035004</name>
</gene>
<reference evidence="2 3" key="1">
    <citation type="journal article" date="2019" name="G3 (Bethesda)">
        <title>Sequencing of a Wild Apple (Malus baccata) Genome Unravels the Differences Between Cultivated and Wild Apple Species Regarding Disease Resistance and Cold Tolerance.</title>
        <authorList>
            <person name="Chen X."/>
        </authorList>
    </citation>
    <scope>NUCLEOTIDE SEQUENCE [LARGE SCALE GENOMIC DNA]</scope>
    <source>
        <strain evidence="3">cv. Shandingzi</strain>
        <tissue evidence="2">Leaves</tissue>
    </source>
</reference>
<dbReference type="AlphaFoldDB" id="A0A540KZL6"/>
<feature type="region of interest" description="Disordered" evidence="1">
    <location>
        <begin position="69"/>
        <end position="100"/>
    </location>
</feature>
<evidence type="ECO:0000313" key="3">
    <source>
        <dbReference type="Proteomes" id="UP000315295"/>
    </source>
</evidence>
<dbReference type="STRING" id="106549.A0A540KZL6"/>
<proteinExistence type="predicted"/>
<feature type="compositionally biased region" description="Acidic residues" evidence="1">
    <location>
        <begin position="82"/>
        <end position="92"/>
    </location>
</feature>
<name>A0A540KZL6_MALBA</name>
<dbReference type="Proteomes" id="UP000315295">
    <property type="component" value="Unassembled WGS sequence"/>
</dbReference>
<evidence type="ECO:0000256" key="1">
    <source>
        <dbReference type="SAM" id="MobiDB-lite"/>
    </source>
</evidence>